<dbReference type="EMBL" id="KJ019050">
    <property type="protein sequence ID" value="AIX19614.1"/>
    <property type="molecule type" value="Genomic_DNA"/>
</dbReference>
<dbReference type="EMBL" id="KJ019029">
    <property type="protein sequence ID" value="AIX14988.1"/>
    <property type="molecule type" value="Genomic_DNA"/>
</dbReference>
<dbReference type="EMBL" id="KJ019034">
    <property type="protein sequence ID" value="AIX16063.1"/>
    <property type="molecule type" value="Genomic_DNA"/>
</dbReference>
<dbReference type="Proteomes" id="UP000185386">
    <property type="component" value="Segment"/>
</dbReference>
<gene>
    <name evidence="40" type="ORF">Syn7803C102_157</name>
    <name evidence="41" type="ORF">Syn7803C108_158</name>
    <name evidence="42" type="ORF">Syn7803C109_157</name>
    <name evidence="43" type="ORF">Syn7803C35_157</name>
    <name evidence="44" type="ORF">Syn7803C37_158</name>
    <name evidence="45" type="ORF">Syn7803C39_157</name>
    <name evidence="46" type="ORF">Syn7803C40_158</name>
    <name evidence="2" type="ORF">Syn7803C45_158</name>
    <name evidence="3" type="ORF">Syn7803C46_157</name>
    <name evidence="4" type="ORF">Syn7803C48_157</name>
    <name evidence="5" type="ORF">Syn7803C49_159</name>
    <name evidence="6" type="ORF">Syn7803C54_158</name>
    <name evidence="7" type="ORF">Syn7803C55_154</name>
    <name evidence="8" type="ORF">Syn7803C57_157</name>
    <name evidence="9" type="ORF">Syn7803C72_157</name>
    <name evidence="10" type="ORF">Syn7803C73_157</name>
    <name evidence="11" type="ORF">Syn7803C75_157</name>
    <name evidence="12" type="ORF">Syn7803C77_157</name>
    <name evidence="13" type="ORF">Syn7803C88_157</name>
    <name evidence="14" type="ORF">Syn7803C89_157</name>
    <name evidence="15" type="ORF">Syn7803C93_158</name>
    <name evidence="16" type="ORF">Syn7803US104_158</name>
    <name evidence="17" type="ORF">Syn7803US108_157</name>
    <name evidence="18" type="ORF">Syn7803US109_158</name>
    <name evidence="19" type="ORF">Syn7803US110_157</name>
    <name evidence="20" type="ORF">Syn7803US111_157</name>
    <name evidence="21" type="ORF">Syn7803US113_157</name>
    <name evidence="22" type="ORF">Syn7803US114_157</name>
    <name evidence="23" type="ORF">Syn7803US115_156</name>
    <name evidence="24" type="ORF">Syn7803US116_157</name>
    <name evidence="25" type="ORF">Syn7803US122_157</name>
    <name evidence="26" type="ORF">Syn7803US59_157</name>
    <name evidence="27" type="ORF">Syn7803US5_158</name>
    <name evidence="28" type="ORF">Syn7803US61_156</name>
    <name evidence="29" type="ORF">Syn7803US63_156</name>
    <name evidence="30" type="ORF">Syn7803US64_158</name>
    <name evidence="31" type="ORF">Syn7803US65_159</name>
    <name evidence="32" type="ORF">Syn7803US78_157</name>
    <name evidence="33" type="ORF">Syn7803US80_159</name>
    <name evidence="34" type="ORF">Syn7803US82_157</name>
    <name evidence="35" type="ORF">Syn7803US83_157</name>
    <name evidence="36" type="ORF">Syn7803US85_157</name>
    <name evidence="37" type="ORF">Syn7803US89_157</name>
    <name evidence="38" type="ORF">Syn7803US94_158</name>
    <name evidence="39" type="ORF">Syn7803US95_158</name>
</gene>
<evidence type="ECO:0000313" key="46">
    <source>
        <dbReference type="EMBL" id="AIX47074.1"/>
    </source>
</evidence>
<dbReference type="EMBL" id="KJ019131">
    <property type="protein sequence ID" value="AIX38808.1"/>
    <property type="molecule type" value="Genomic_DNA"/>
</dbReference>
<dbReference type="Proteomes" id="UP000185359">
    <property type="component" value="Segment"/>
</dbReference>
<evidence type="ECO:0000313" key="5">
    <source>
        <dbReference type="EMBL" id="AIX15635.1"/>
    </source>
</evidence>
<evidence type="ECO:0000313" key="23">
    <source>
        <dbReference type="EMBL" id="AIX26236.1"/>
    </source>
</evidence>
<dbReference type="Proteomes" id="UP000185371">
    <property type="component" value="Segment"/>
</dbReference>
<dbReference type="Proteomes" id="UP000185344">
    <property type="component" value="Segment"/>
</dbReference>
<dbReference type="EMBL" id="KJ019036">
    <property type="protein sequence ID" value="AIX16464.1"/>
    <property type="molecule type" value="Genomic_DNA"/>
</dbReference>
<organism evidence="4 50">
    <name type="scientific">Synechococcus phage ACG-2014d</name>
    <dbReference type="NCBI Taxonomy" id="1493509"/>
    <lineage>
        <taxon>Viruses</taxon>
        <taxon>Duplodnaviria</taxon>
        <taxon>Heunggongvirae</taxon>
        <taxon>Uroviricota</taxon>
        <taxon>Caudoviricetes</taxon>
        <taxon>Pantevenvirales</taxon>
        <taxon>Kyanoviridae</taxon>
        <taxon>Lowelvirus</taxon>
        <taxon>Lowelvirus tuscon4d</taxon>
    </lineage>
</organism>
<dbReference type="EMBL" id="KJ019164">
    <property type="protein sequence ID" value="AIX46856.1"/>
    <property type="molecule type" value="Genomic_DNA"/>
</dbReference>
<evidence type="ECO:0000313" key="10">
    <source>
        <dbReference type="EMBL" id="AIX18961.1"/>
    </source>
</evidence>
<evidence type="ECO:0000313" key="13">
    <source>
        <dbReference type="EMBL" id="AIX21045.1"/>
    </source>
</evidence>
<evidence type="ECO:0000313" key="35">
    <source>
        <dbReference type="EMBL" id="AIX37721.1"/>
    </source>
</evidence>
<evidence type="ECO:0000313" key="6">
    <source>
        <dbReference type="EMBL" id="AIX16063.1"/>
    </source>
</evidence>
<dbReference type="EMBL" id="KJ019112">
    <property type="protein sequence ID" value="AIX34636.1"/>
    <property type="molecule type" value="Genomic_DNA"/>
</dbReference>
<dbReference type="EMBL" id="KJ019113">
    <property type="protein sequence ID" value="AIX34856.1"/>
    <property type="molecule type" value="Genomic_DNA"/>
</dbReference>
<dbReference type="EMBL" id="KJ019139">
    <property type="protein sequence ID" value="AIX40520.1"/>
    <property type="molecule type" value="Genomic_DNA"/>
</dbReference>
<dbReference type="EMBL" id="KJ019075">
    <property type="protein sequence ID" value="AIX25372.1"/>
    <property type="molecule type" value="Genomic_DNA"/>
</dbReference>
<evidence type="ECO:0000313" key="24">
    <source>
        <dbReference type="EMBL" id="AIX26454.1"/>
    </source>
</evidence>
<dbReference type="Proteomes" id="UP000185381">
    <property type="component" value="Genome"/>
</dbReference>
<dbReference type="EMBL" id="KJ019032">
    <property type="protein sequence ID" value="AIX15635.1"/>
    <property type="molecule type" value="Genomic_DNA"/>
</dbReference>
<evidence type="ECO:0000313" key="25">
    <source>
        <dbReference type="EMBL" id="AIX27090.1"/>
    </source>
</evidence>
<evidence type="ECO:0000313" key="43">
    <source>
        <dbReference type="EMBL" id="AIX45994.1"/>
    </source>
</evidence>
<evidence type="ECO:0000313" key="45">
    <source>
        <dbReference type="EMBL" id="AIX46856.1"/>
    </source>
</evidence>
<evidence type="ECO:0000313" key="19">
    <source>
        <dbReference type="EMBL" id="AIX25153.1"/>
    </source>
</evidence>
<dbReference type="Proteomes" id="UP000185364">
    <property type="component" value="Segment"/>
</dbReference>
<dbReference type="EMBL" id="KJ019083">
    <property type="protein sequence ID" value="AIX27090.1"/>
    <property type="molecule type" value="Genomic_DNA"/>
</dbReference>
<dbReference type="Proteomes" id="UP000185378">
    <property type="component" value="Segment"/>
</dbReference>
<sequence length="206" mass="21074">MSLYGRTDSNANKTQAGLARGNGSGSATETIVFIDAAEAALNENASRGITGPGWWAYRTYTDGAGNTRHKAECLAFISNPDGTESQADDTIAADVASAVTISAQPAASTSSSGAGTFTLSTSTTGTPGALAYVWQRQTAAATTRWVNIAADTDTGVTYADFTTATLAYSSLGDDSLDGYKYRVKITSAGGTEEVISDGAATLTFSS</sequence>
<dbReference type="EMBL" id="KJ019117">
    <property type="protein sequence ID" value="AIX35702.1"/>
    <property type="molecule type" value="Genomic_DNA"/>
</dbReference>
<dbReference type="KEGG" id="vg:24171568"/>
<accession>A0A0E3ESP4</accession>
<dbReference type="EMBL" id="KJ019140">
    <property type="protein sequence ID" value="AIX40738.1"/>
    <property type="molecule type" value="Genomic_DNA"/>
</dbReference>
<evidence type="ECO:0000313" key="50">
    <source>
        <dbReference type="Proteomes" id="UP000185373"/>
    </source>
</evidence>
<evidence type="ECO:0000313" key="8">
    <source>
        <dbReference type="EMBL" id="AIX16464.1"/>
    </source>
</evidence>
<dbReference type="Proteomes" id="UP000185385">
    <property type="component" value="Segment"/>
</dbReference>
<dbReference type="EMBL" id="KJ019028">
    <property type="protein sequence ID" value="AIX14769.1"/>
    <property type="molecule type" value="Genomic_DNA"/>
</dbReference>
<dbReference type="EMBL" id="KJ019165">
    <property type="protein sequence ID" value="AIX47074.1"/>
    <property type="molecule type" value="Genomic_DNA"/>
</dbReference>
<dbReference type="EMBL" id="KJ019118">
    <property type="protein sequence ID" value="AIX35921.1"/>
    <property type="molecule type" value="Genomic_DNA"/>
</dbReference>
<dbReference type="Proteomes" id="UP000185372">
    <property type="component" value="Genome"/>
</dbReference>
<dbReference type="EMBL" id="KJ019126">
    <property type="protein sequence ID" value="AIX37721.1"/>
    <property type="molecule type" value="Genomic_DNA"/>
</dbReference>
<dbReference type="EMBL" id="KJ019077">
    <property type="protein sequence ID" value="AIX25801.1"/>
    <property type="molecule type" value="Genomic_DNA"/>
</dbReference>
<dbReference type="EMBL" id="KJ019130">
    <property type="protein sequence ID" value="AIX38590.1"/>
    <property type="molecule type" value="Genomic_DNA"/>
</dbReference>
<evidence type="ECO:0000313" key="18">
    <source>
        <dbReference type="EMBL" id="AIX24936.1"/>
    </source>
</evidence>
<dbReference type="EMBL" id="KJ019162">
    <property type="protein sequence ID" value="AIX46431.1"/>
    <property type="molecule type" value="Genomic_DNA"/>
</dbReference>
<dbReference type="Proteomes" id="UP000185380">
    <property type="component" value="Segment"/>
</dbReference>
<dbReference type="Proteomes" id="UP000185343">
    <property type="component" value="Segment"/>
</dbReference>
<dbReference type="EMBL" id="KJ019035">
    <property type="protein sequence ID" value="AIX16279.1"/>
    <property type="molecule type" value="Genomic_DNA"/>
</dbReference>
<dbReference type="Proteomes" id="UP000185356">
    <property type="component" value="Segment"/>
</dbReference>
<evidence type="ECO:0000313" key="28">
    <source>
        <dbReference type="EMBL" id="AIX35280.1"/>
    </source>
</evidence>
<dbReference type="EMBL" id="KJ019160">
    <property type="protein sequence ID" value="AIX45994.1"/>
    <property type="molecule type" value="Genomic_DNA"/>
</dbReference>
<dbReference type="Proteomes" id="UP000185350">
    <property type="component" value="Segment"/>
</dbReference>
<dbReference type="EMBL" id="KJ019127">
    <property type="protein sequence ID" value="AIX37939.1"/>
    <property type="molecule type" value="Genomic_DNA"/>
</dbReference>
<dbReference type="Proteomes" id="UP000185383">
    <property type="component" value="Segment"/>
</dbReference>
<evidence type="ECO:0000313" key="3">
    <source>
        <dbReference type="EMBL" id="AIX14988.1"/>
    </source>
</evidence>
<reference evidence="47 48" key="1">
    <citation type="submission" date="2013-12" db="EMBL/GenBank/DDBJ databases">
        <title>Ecological redundancy of diverse viral populations within a natural community.</title>
        <authorList>
            <person name="Gregory A.C."/>
            <person name="LaButti K."/>
            <person name="Copeland A."/>
            <person name="Woyke T."/>
            <person name="Sullivan M.B."/>
        </authorList>
    </citation>
    <scope>NUCLEOTIDE SEQUENCE [LARGE SCALE GENOMIC DNA]</scope>
    <source>
        <strain evidence="40">Syn7803C102</strain>
        <strain evidence="41">Syn7803C108</strain>
        <strain evidence="42">Syn7803C109</strain>
        <strain evidence="43">Syn7803C35</strain>
        <strain evidence="44">Syn7803C37</strain>
        <strain evidence="45">Syn7803C39</strain>
        <strain evidence="46">Syn7803C40</strain>
        <strain evidence="2">Syn7803C45</strain>
        <strain evidence="3">Syn7803C46</strain>
        <strain evidence="4">Syn7803C48</strain>
        <strain evidence="5">Syn7803C49</strain>
        <strain evidence="6">Syn7803C54</strain>
        <strain evidence="7">Syn7803C55</strain>
        <strain evidence="8">Syn7803C57</strain>
        <strain evidence="9">Syn7803C72</strain>
        <strain evidence="10">Syn7803C73</strain>
        <strain evidence="11">Syn7803C75</strain>
        <strain evidence="12">Syn7803C77</strain>
        <strain evidence="13">Syn7803C88</strain>
        <strain evidence="14">Syn7803C89</strain>
        <strain evidence="15">Syn7803C93</strain>
        <strain evidence="16">Syn7803US104</strain>
        <strain evidence="17">Syn7803US108</strain>
        <strain evidence="18">Syn7803US109</strain>
        <strain evidence="19">Syn7803US110</strain>
        <strain evidence="20">Syn7803US111</strain>
        <strain evidence="21">Syn7803US113</strain>
        <strain evidence="22">Syn7803US114</strain>
        <strain evidence="23">Syn7803US115</strain>
        <strain evidence="24">Syn7803US116</strain>
        <strain evidence="25">Syn7803US122</strain>
        <strain evidence="27">Syn7803US5</strain>
        <strain evidence="26">Syn7803US59</strain>
        <strain evidence="28">Syn7803US61</strain>
        <strain evidence="29">Syn7803US63</strain>
        <strain evidence="30">Syn7803US64</strain>
        <strain evidence="31">Syn7803US65</strain>
        <strain evidence="32">Syn7803US78</strain>
        <strain evidence="33">Syn7803US80</strain>
        <strain evidence="34">Syn7803US82</strain>
        <strain evidence="35">Syn7803US83</strain>
        <strain evidence="36">Syn7803US85</strain>
        <strain evidence="37">Syn7803US89</strain>
        <strain evidence="38">Syn7803US94</strain>
        <strain evidence="39">Syn7803US95</strain>
    </source>
</reference>
<keyword evidence="49" id="KW-1185">Reference proteome</keyword>
<evidence type="ECO:0000313" key="7">
    <source>
        <dbReference type="EMBL" id="AIX16279.1"/>
    </source>
</evidence>
<dbReference type="EMBL" id="KJ019047">
    <property type="protein sequence ID" value="AIX18961.1"/>
    <property type="molecule type" value="Genomic_DNA"/>
</dbReference>
<dbReference type="EMBL" id="KJ019115">
    <property type="protein sequence ID" value="AIX35280.1"/>
    <property type="molecule type" value="Genomic_DNA"/>
</dbReference>
<dbReference type="Proteomes" id="UP000185366">
    <property type="component" value="Segment"/>
</dbReference>
<dbReference type="EMBL" id="KJ019031">
    <property type="protein sequence ID" value="AIX15415.1"/>
    <property type="molecule type" value="Genomic_DNA"/>
</dbReference>
<evidence type="ECO:0000313" key="26">
    <source>
        <dbReference type="EMBL" id="AIX34636.1"/>
    </source>
</evidence>
<evidence type="ECO:0000313" key="47">
    <source>
        <dbReference type="Proteomes" id="UP000033003"/>
    </source>
</evidence>
<evidence type="ECO:0000256" key="1">
    <source>
        <dbReference type="SAM" id="MobiDB-lite"/>
    </source>
</evidence>
<dbReference type="EMBL" id="KJ019129">
    <property type="protein sequence ID" value="AIX38372.1"/>
    <property type="molecule type" value="Genomic_DNA"/>
</dbReference>
<evidence type="ECO:0000313" key="15">
    <source>
        <dbReference type="EMBL" id="AIX22492.1"/>
    </source>
</evidence>
<evidence type="ECO:0000313" key="44">
    <source>
        <dbReference type="EMBL" id="AIX46431.1"/>
    </source>
</evidence>
<evidence type="ECO:0000313" key="4">
    <source>
        <dbReference type="EMBL" id="AIX15415.1"/>
    </source>
</evidence>
<dbReference type="EMBL" id="KJ019078">
    <property type="protein sequence ID" value="AIX26019.1"/>
    <property type="molecule type" value="Genomic_DNA"/>
</dbReference>
<protein>
    <recommendedName>
        <fullName evidence="51">Virion structural protein</fullName>
    </recommendedName>
</protein>
<evidence type="ECO:0008006" key="51">
    <source>
        <dbReference type="Google" id="ProtNLM"/>
    </source>
</evidence>
<dbReference type="Proteomes" id="UP000185367">
    <property type="component" value="Segment"/>
</dbReference>
<evidence type="ECO:0000313" key="39">
    <source>
        <dbReference type="EMBL" id="AIX38808.1"/>
    </source>
</evidence>
<dbReference type="EMBL" id="KJ019046">
    <property type="protein sequence ID" value="AIX18743.1"/>
    <property type="molecule type" value="Genomic_DNA"/>
</dbReference>
<evidence type="ECO:0000313" key="33">
    <source>
        <dbReference type="EMBL" id="AIX37285.1"/>
    </source>
</evidence>
<evidence type="ECO:0000313" key="16">
    <source>
        <dbReference type="EMBL" id="AIX24283.1"/>
    </source>
</evidence>
<dbReference type="EMBL" id="KJ019070">
    <property type="protein sequence ID" value="AIX24283.1"/>
    <property type="molecule type" value="Genomic_DNA"/>
</dbReference>
<dbReference type="Proteomes" id="UP000185360">
    <property type="component" value="Genome"/>
</dbReference>
<dbReference type="Proteomes" id="UP000185358">
    <property type="component" value="Segment"/>
</dbReference>
<dbReference type="EMBL" id="KJ019080">
    <property type="protein sequence ID" value="AIX26454.1"/>
    <property type="molecule type" value="Genomic_DNA"/>
</dbReference>
<evidence type="ECO:0000313" key="49">
    <source>
        <dbReference type="Proteomes" id="UP000185365"/>
    </source>
</evidence>
<evidence type="ECO:0000313" key="48">
    <source>
        <dbReference type="Proteomes" id="UP000185343"/>
    </source>
</evidence>
<dbReference type="Proteomes" id="UP000185352">
    <property type="component" value="Segment"/>
</dbReference>
<dbReference type="Proteomes" id="UP000185349">
    <property type="component" value="Segment"/>
</dbReference>
<dbReference type="Proteomes" id="UP000185382">
    <property type="component" value="Segment"/>
</dbReference>
<evidence type="ECO:0000313" key="17">
    <source>
        <dbReference type="EMBL" id="AIX24717.1"/>
    </source>
</evidence>
<dbReference type="EMBL" id="KJ019119">
    <property type="protein sequence ID" value="AIX36141.1"/>
    <property type="molecule type" value="Genomic_DNA"/>
</dbReference>
<evidence type="ECO:0000313" key="27">
    <source>
        <dbReference type="EMBL" id="AIX34856.1"/>
    </source>
</evidence>
<evidence type="ECO:0000313" key="12">
    <source>
        <dbReference type="EMBL" id="AIX19614.1"/>
    </source>
</evidence>
<dbReference type="EMBL" id="KJ019072">
    <property type="protein sequence ID" value="AIX24717.1"/>
    <property type="molecule type" value="Genomic_DNA"/>
</dbReference>
<dbReference type="Proteomes" id="UP000033003">
    <property type="component" value="Segment"/>
</dbReference>
<dbReference type="Proteomes" id="UP000185357">
    <property type="component" value="Segment"/>
</dbReference>
<evidence type="ECO:0000313" key="11">
    <source>
        <dbReference type="EMBL" id="AIX19179.1"/>
    </source>
</evidence>
<dbReference type="Proteomes" id="UP000185376">
    <property type="component" value="Segment"/>
</dbReference>
<dbReference type="EMBL" id="KJ019073">
    <property type="protein sequence ID" value="AIX24936.1"/>
    <property type="molecule type" value="Genomic_DNA"/>
</dbReference>
<name>A0A0E3ESP4_9CAUD</name>
<dbReference type="EMBL" id="KJ019056">
    <property type="protein sequence ID" value="AIX21045.1"/>
    <property type="molecule type" value="Genomic_DNA"/>
</dbReference>
<dbReference type="EMBL" id="KJ019121">
    <property type="protein sequence ID" value="AIX36576.1"/>
    <property type="molecule type" value="Genomic_DNA"/>
</dbReference>
<dbReference type="Proteomes" id="UP000185375">
    <property type="component" value="Segment"/>
</dbReference>
<dbReference type="EMBL" id="KJ019079">
    <property type="protein sequence ID" value="AIX26236.1"/>
    <property type="molecule type" value="Genomic_DNA"/>
</dbReference>
<evidence type="ECO:0000313" key="20">
    <source>
        <dbReference type="EMBL" id="AIX25372.1"/>
    </source>
</evidence>
<evidence type="ECO:0000313" key="38">
    <source>
        <dbReference type="EMBL" id="AIX38590.1"/>
    </source>
</evidence>
<evidence type="ECO:0000313" key="2">
    <source>
        <dbReference type="EMBL" id="AIX14769.1"/>
    </source>
</evidence>
<dbReference type="Proteomes" id="UP000185353">
    <property type="component" value="Segment"/>
</dbReference>
<dbReference type="Proteomes" id="UP000185354">
    <property type="component" value="Segment"/>
</dbReference>
<dbReference type="Proteomes" id="UP000185351">
    <property type="component" value="Segment"/>
</dbReference>
<dbReference type="Proteomes" id="UP000185363">
    <property type="component" value="Segment"/>
</dbReference>
<dbReference type="Proteomes" id="UP000185373">
    <property type="component" value="Segment"/>
</dbReference>
<dbReference type="EMBL" id="KJ019125">
    <property type="protein sequence ID" value="AIX37503.1"/>
    <property type="molecule type" value="Genomic_DNA"/>
</dbReference>
<feature type="region of interest" description="Disordered" evidence="1">
    <location>
        <begin position="1"/>
        <end position="25"/>
    </location>
</feature>
<dbReference type="Proteomes" id="UP000185361">
    <property type="component" value="Segment"/>
</dbReference>
<evidence type="ECO:0000313" key="40">
    <source>
        <dbReference type="EMBL" id="AIX39883.1"/>
    </source>
</evidence>
<dbReference type="EMBL" id="KJ019057">
    <property type="protein sequence ID" value="AIX21262.1"/>
    <property type="molecule type" value="Genomic_DNA"/>
</dbReference>
<dbReference type="Proteomes" id="UP000185365">
    <property type="component" value="Segment"/>
</dbReference>
<dbReference type="EMBL" id="KJ019124">
    <property type="protein sequence ID" value="AIX37285.1"/>
    <property type="molecule type" value="Genomic_DNA"/>
</dbReference>
<evidence type="ECO:0000313" key="31">
    <source>
        <dbReference type="EMBL" id="AIX36141.1"/>
    </source>
</evidence>
<dbReference type="OrthoDB" id="10571at10239"/>
<evidence type="ECO:0000313" key="41">
    <source>
        <dbReference type="EMBL" id="AIX40520.1"/>
    </source>
</evidence>
<proteinExistence type="predicted"/>
<dbReference type="Proteomes" id="UP000185374">
    <property type="component" value="Segment"/>
</dbReference>
<dbReference type="Proteomes" id="UP000185379">
    <property type="component" value="Segment"/>
</dbReference>
<evidence type="ECO:0000313" key="36">
    <source>
        <dbReference type="EMBL" id="AIX37939.1"/>
    </source>
</evidence>
<evidence type="ECO:0000313" key="9">
    <source>
        <dbReference type="EMBL" id="AIX18743.1"/>
    </source>
</evidence>
<evidence type="ECO:0000313" key="30">
    <source>
        <dbReference type="EMBL" id="AIX35921.1"/>
    </source>
</evidence>
<dbReference type="Proteomes" id="UP000185369">
    <property type="component" value="Segment"/>
</dbReference>
<evidence type="ECO:0000313" key="29">
    <source>
        <dbReference type="EMBL" id="AIX35702.1"/>
    </source>
</evidence>
<evidence type="ECO:0000313" key="14">
    <source>
        <dbReference type="EMBL" id="AIX21262.1"/>
    </source>
</evidence>
<evidence type="ECO:0000313" key="34">
    <source>
        <dbReference type="EMBL" id="AIX37503.1"/>
    </source>
</evidence>
<dbReference type="Proteomes" id="UP000185346">
    <property type="component" value="Segment"/>
</dbReference>
<dbReference type="Proteomes" id="UP000185362">
    <property type="component" value="Segment"/>
</dbReference>
<evidence type="ECO:0000313" key="22">
    <source>
        <dbReference type="EMBL" id="AIX26019.1"/>
    </source>
</evidence>
<dbReference type="EMBL" id="KJ019074">
    <property type="protein sequence ID" value="AIX25153.1"/>
    <property type="molecule type" value="Genomic_DNA"/>
</dbReference>
<dbReference type="EMBL" id="KJ019048">
    <property type="protein sequence ID" value="AIX19179.1"/>
    <property type="molecule type" value="Genomic_DNA"/>
</dbReference>
<dbReference type="EMBL" id="KJ019136">
    <property type="protein sequence ID" value="AIX39883.1"/>
    <property type="molecule type" value="Genomic_DNA"/>
</dbReference>
<evidence type="ECO:0000313" key="21">
    <source>
        <dbReference type="EMBL" id="AIX25801.1"/>
    </source>
</evidence>
<dbReference type="GeneID" id="24171568"/>
<evidence type="ECO:0000313" key="42">
    <source>
        <dbReference type="EMBL" id="AIX40738.1"/>
    </source>
</evidence>
<dbReference type="Proteomes" id="UP000185347">
    <property type="component" value="Segment"/>
</dbReference>
<evidence type="ECO:0000313" key="37">
    <source>
        <dbReference type="EMBL" id="AIX38372.1"/>
    </source>
</evidence>
<dbReference type="RefSeq" id="YP_009133500.1">
    <property type="nucleotide sequence ID" value="NC_026923.1"/>
</dbReference>
<dbReference type="Proteomes" id="UP000185377">
    <property type="component" value="Segment"/>
</dbReference>
<dbReference type="Proteomes" id="UP000185355">
    <property type="component" value="Segment"/>
</dbReference>
<dbReference type="Proteomes" id="UP000185368">
    <property type="component" value="Segment"/>
</dbReference>
<dbReference type="Proteomes" id="UP000185370">
    <property type="component" value="Segment"/>
</dbReference>
<dbReference type="Proteomes" id="UP000220606">
    <property type="component" value="Segment"/>
</dbReference>
<dbReference type="Proteomes" id="UP000185345">
    <property type="component" value="Segment"/>
</dbReference>
<evidence type="ECO:0000313" key="32">
    <source>
        <dbReference type="EMBL" id="AIX36576.1"/>
    </source>
</evidence>
<dbReference type="Proteomes" id="UP000185384">
    <property type="component" value="Segment"/>
</dbReference>
<dbReference type="EMBL" id="KJ019062">
    <property type="protein sequence ID" value="AIX22492.1"/>
    <property type="molecule type" value="Genomic_DNA"/>
</dbReference>